<dbReference type="Proteomes" id="UP000027931">
    <property type="component" value="Unassembled WGS sequence"/>
</dbReference>
<accession>A0A074LI70</accession>
<proteinExistence type="predicted"/>
<keyword evidence="3" id="KW-1185">Reference proteome</keyword>
<evidence type="ECO:0000259" key="1">
    <source>
        <dbReference type="Pfam" id="PF01695"/>
    </source>
</evidence>
<organism evidence="2 3">
    <name type="scientific">Tumebacillus flagellatus</name>
    <dbReference type="NCBI Taxonomy" id="1157490"/>
    <lineage>
        <taxon>Bacteria</taxon>
        <taxon>Bacillati</taxon>
        <taxon>Bacillota</taxon>
        <taxon>Bacilli</taxon>
        <taxon>Bacillales</taxon>
        <taxon>Alicyclobacillaceae</taxon>
        <taxon>Tumebacillus</taxon>
    </lineage>
</organism>
<dbReference type="CDD" id="cd00009">
    <property type="entry name" value="AAA"/>
    <property type="match status" value="1"/>
</dbReference>
<dbReference type="RefSeq" id="WP_038094751.1">
    <property type="nucleotide sequence ID" value="NZ_JMIR01000070.1"/>
</dbReference>
<evidence type="ECO:0000313" key="2">
    <source>
        <dbReference type="EMBL" id="KEO80839.1"/>
    </source>
</evidence>
<gene>
    <name evidence="2" type="ORF">EL26_24140</name>
</gene>
<dbReference type="Gene3D" id="3.40.50.300">
    <property type="entry name" value="P-loop containing nucleotide triphosphate hydrolases"/>
    <property type="match status" value="1"/>
</dbReference>
<name>A0A074LI70_9BACL</name>
<reference evidence="2 3" key="1">
    <citation type="journal article" date="2013" name="Int. J. Syst. Evol. Microbiol.">
        <title>Tumebacillus flagellatus sp. nov., an alpha-amylase/pullulanase-producing bacterium isolated from cassava wastewater.</title>
        <authorList>
            <person name="Wang Q."/>
            <person name="Xie N."/>
            <person name="Qin Y."/>
            <person name="Shen N."/>
            <person name="Zhu J."/>
            <person name="Mi H."/>
            <person name="Huang R."/>
        </authorList>
    </citation>
    <scope>NUCLEOTIDE SEQUENCE [LARGE SCALE GENOMIC DNA]</scope>
    <source>
        <strain evidence="2 3">GST4</strain>
    </source>
</reference>
<dbReference type="EMBL" id="JMIR01000070">
    <property type="protein sequence ID" value="KEO80839.1"/>
    <property type="molecule type" value="Genomic_DNA"/>
</dbReference>
<sequence>MEHIGEIEKPTSNFARARTIQLLRERLPKLADVTDAEINRYGGDLLDAANCLDRCRNCTGYAECWREELVKGYVTKYDVADGKIKLQQGVKCKPHLAHEAREQQERMLRVSGMTDKERGFTFDNFPVEQARRHRSILERATDLADGDGSGTGIYFYGPPGIAKTHLMLAVLNRLNDRGILAVFVRADRMIDKLREAIKNDCEEDVLERYMTCPVLGIDELAQEPRLKEYGLECMIKILNYRAAAKLLTLFTSNFEPYRAYEQHYEKFPEQIDALRSRVALLSIPARMTGEDWRLNSYSEQLGPDEEV</sequence>
<dbReference type="OrthoDB" id="61127at2"/>
<comment type="caution">
    <text evidence="2">The sequence shown here is derived from an EMBL/GenBank/DDBJ whole genome shotgun (WGS) entry which is preliminary data.</text>
</comment>
<dbReference type="PANTHER" id="PTHR30050">
    <property type="entry name" value="CHROMOSOMAL REPLICATION INITIATOR PROTEIN DNAA"/>
    <property type="match status" value="1"/>
</dbReference>
<evidence type="ECO:0000313" key="3">
    <source>
        <dbReference type="Proteomes" id="UP000027931"/>
    </source>
</evidence>
<dbReference type="PANTHER" id="PTHR30050:SF4">
    <property type="entry name" value="ATP-BINDING PROTEIN RV3427C IN INSERTION SEQUENCE-RELATED"/>
    <property type="match status" value="1"/>
</dbReference>
<dbReference type="AlphaFoldDB" id="A0A074LI70"/>
<protein>
    <recommendedName>
        <fullName evidence="1">IstB-like ATP-binding domain-containing protein</fullName>
    </recommendedName>
</protein>
<dbReference type="InterPro" id="IPR002611">
    <property type="entry name" value="IstB_ATP-bd"/>
</dbReference>
<dbReference type="GO" id="GO:0005524">
    <property type="term" value="F:ATP binding"/>
    <property type="evidence" value="ECO:0007669"/>
    <property type="project" value="InterPro"/>
</dbReference>
<dbReference type="eggNOG" id="COG1484">
    <property type="taxonomic scope" value="Bacteria"/>
</dbReference>
<dbReference type="STRING" id="1157490.EL26_24140"/>
<dbReference type="Pfam" id="PF01695">
    <property type="entry name" value="IstB_IS21"/>
    <property type="match status" value="1"/>
</dbReference>
<dbReference type="SUPFAM" id="SSF52540">
    <property type="entry name" value="P-loop containing nucleoside triphosphate hydrolases"/>
    <property type="match status" value="1"/>
</dbReference>
<dbReference type="InterPro" id="IPR027417">
    <property type="entry name" value="P-loop_NTPase"/>
</dbReference>
<dbReference type="GO" id="GO:0006260">
    <property type="term" value="P:DNA replication"/>
    <property type="evidence" value="ECO:0007669"/>
    <property type="project" value="TreeGrafter"/>
</dbReference>
<feature type="domain" description="IstB-like ATP-binding" evidence="1">
    <location>
        <begin position="151"/>
        <end position="294"/>
    </location>
</feature>